<feature type="transmembrane region" description="Helical" evidence="2">
    <location>
        <begin position="80"/>
        <end position="99"/>
    </location>
</feature>
<feature type="transmembrane region" description="Helical" evidence="2">
    <location>
        <begin position="55"/>
        <end position="73"/>
    </location>
</feature>
<keyword evidence="2" id="KW-1133">Transmembrane helix</keyword>
<name>A0A0W8IC93_9MICC</name>
<gene>
    <name evidence="3" type="ORF">AVL63_13095</name>
</gene>
<sequence>MLKSQYRTYPMKLLHLAVTGPLLLVLLGLFFPIFTDTNAPVPDEMGVFRVVLTEITFFAAAGLVLSHYLYLAVTVTGRTAFGVAAVWVGVLLMTTALLLWMNISASLVEGWLRSTSLLGLLVGGGIMVSMLRTAGPHRGSDGPSVPAPVAPRPLPQ</sequence>
<accession>A0A0W8IC93</accession>
<keyword evidence="2" id="KW-0812">Transmembrane</keyword>
<evidence type="ECO:0000313" key="3">
    <source>
        <dbReference type="EMBL" id="KUG57573.1"/>
    </source>
</evidence>
<organism evidence="3 4">
    <name type="scientific">Nesterenkonia jeotgali</name>
    <dbReference type="NCBI Taxonomy" id="317018"/>
    <lineage>
        <taxon>Bacteria</taxon>
        <taxon>Bacillati</taxon>
        <taxon>Actinomycetota</taxon>
        <taxon>Actinomycetes</taxon>
        <taxon>Micrococcales</taxon>
        <taxon>Micrococcaceae</taxon>
        <taxon>Nesterenkonia</taxon>
    </lineage>
</organism>
<evidence type="ECO:0000256" key="2">
    <source>
        <dbReference type="SAM" id="Phobius"/>
    </source>
</evidence>
<reference evidence="4" key="1">
    <citation type="submission" date="2015-12" db="EMBL/GenBank/DDBJ databases">
        <authorList>
            <person name="Nair G.R."/>
            <person name="Kaur G."/>
            <person name="Mayilraj S."/>
        </authorList>
    </citation>
    <scope>NUCLEOTIDE SEQUENCE [LARGE SCALE GENOMIC DNA]</scope>
    <source>
        <strain evidence="4">CD08_7</strain>
    </source>
</reference>
<dbReference type="STRING" id="317018.AVL63_13095"/>
<comment type="caution">
    <text evidence="3">The sequence shown here is derived from an EMBL/GenBank/DDBJ whole genome shotgun (WGS) entry which is preliminary data.</text>
</comment>
<dbReference type="RefSeq" id="WP_058889592.1">
    <property type="nucleotide sequence ID" value="NZ_LQBM01000005.1"/>
</dbReference>
<keyword evidence="4" id="KW-1185">Reference proteome</keyword>
<keyword evidence="2" id="KW-0472">Membrane</keyword>
<dbReference type="AlphaFoldDB" id="A0A0W8IC93"/>
<evidence type="ECO:0000256" key="1">
    <source>
        <dbReference type="SAM" id="MobiDB-lite"/>
    </source>
</evidence>
<evidence type="ECO:0000313" key="4">
    <source>
        <dbReference type="Proteomes" id="UP000054023"/>
    </source>
</evidence>
<dbReference type="Proteomes" id="UP000054023">
    <property type="component" value="Unassembled WGS sequence"/>
</dbReference>
<dbReference type="EMBL" id="LQBM01000005">
    <property type="protein sequence ID" value="KUG57573.1"/>
    <property type="molecule type" value="Genomic_DNA"/>
</dbReference>
<protein>
    <submittedName>
        <fullName evidence="3">Uncharacterized protein</fullName>
    </submittedName>
</protein>
<feature type="transmembrane region" description="Helical" evidence="2">
    <location>
        <begin position="111"/>
        <end position="131"/>
    </location>
</feature>
<feature type="transmembrane region" description="Helical" evidence="2">
    <location>
        <begin position="12"/>
        <end position="35"/>
    </location>
</feature>
<feature type="region of interest" description="Disordered" evidence="1">
    <location>
        <begin position="137"/>
        <end position="156"/>
    </location>
</feature>
<proteinExistence type="predicted"/>
<feature type="compositionally biased region" description="Pro residues" evidence="1">
    <location>
        <begin position="145"/>
        <end position="156"/>
    </location>
</feature>